<dbReference type="EMBL" id="DNZF01000188">
    <property type="protein sequence ID" value="HBK53975.1"/>
    <property type="molecule type" value="Genomic_DNA"/>
</dbReference>
<dbReference type="PROSITE" id="PS00178">
    <property type="entry name" value="AA_TRNA_LIGASE_I"/>
    <property type="match status" value="1"/>
</dbReference>
<feature type="domain" description="Glutamyl/glutaminyl-tRNA synthetase class Ib catalytic" evidence="6">
    <location>
        <begin position="10"/>
        <end position="127"/>
    </location>
</feature>
<organism evidence="7 8">
    <name type="scientific">Syntrophomonas wolfei</name>
    <dbReference type="NCBI Taxonomy" id="863"/>
    <lineage>
        <taxon>Bacteria</taxon>
        <taxon>Bacillati</taxon>
        <taxon>Bacillota</taxon>
        <taxon>Clostridia</taxon>
        <taxon>Eubacteriales</taxon>
        <taxon>Syntrophomonadaceae</taxon>
        <taxon>Syntrophomonas</taxon>
    </lineage>
</organism>
<dbReference type="InterPro" id="IPR020058">
    <property type="entry name" value="Glu/Gln-tRNA-synth_Ib_cat-dom"/>
</dbReference>
<name>A0A354YX95_9FIRM</name>
<reference evidence="7 8" key="1">
    <citation type="journal article" date="2018" name="Nat. Biotechnol.">
        <title>A standardized bacterial taxonomy based on genome phylogeny substantially revises the tree of life.</title>
        <authorList>
            <person name="Parks D.H."/>
            <person name="Chuvochina M."/>
            <person name="Waite D.W."/>
            <person name="Rinke C."/>
            <person name="Skarshewski A."/>
            <person name="Chaumeil P.A."/>
            <person name="Hugenholtz P."/>
        </authorList>
    </citation>
    <scope>NUCLEOTIDE SEQUENCE [LARGE SCALE GENOMIC DNA]</scope>
    <source>
        <strain evidence="7">UBA10948</strain>
    </source>
</reference>
<protein>
    <submittedName>
        <fullName evidence="7">Glutamate--tRNA ligase</fullName>
    </submittedName>
</protein>
<evidence type="ECO:0000256" key="2">
    <source>
        <dbReference type="ARBA" id="ARBA00022741"/>
    </source>
</evidence>
<dbReference type="InterPro" id="IPR014729">
    <property type="entry name" value="Rossmann-like_a/b/a_fold"/>
</dbReference>
<accession>A0A354YX95</accession>
<comment type="caution">
    <text evidence="7">The sequence shown here is derived from an EMBL/GenBank/DDBJ whole genome shotgun (WGS) entry which is preliminary data.</text>
</comment>
<evidence type="ECO:0000259" key="6">
    <source>
        <dbReference type="Pfam" id="PF00749"/>
    </source>
</evidence>
<sequence>MCKGGNKVNKIKVRFAPSPTGPLHIGGARSALFNYLFVSRYNGEMVLRIEDTDLERSHREYESEIIDSLKWLGLGWSEGIDTGGPNEPYRQTERLPIYQEYAEKLLEAGQAYYCFCSEKELEAERQDLLD</sequence>
<dbReference type="InterPro" id="IPR049940">
    <property type="entry name" value="GluQ/Sye"/>
</dbReference>
<evidence type="ECO:0000313" key="7">
    <source>
        <dbReference type="EMBL" id="HBK53975.1"/>
    </source>
</evidence>
<keyword evidence="4 5" id="KW-0030">Aminoacyl-tRNA synthetase</keyword>
<dbReference type="STRING" id="378794.GCA_001570625_00560"/>
<dbReference type="InterPro" id="IPR001412">
    <property type="entry name" value="aa-tRNA-synth_I_CS"/>
</dbReference>
<keyword evidence="5" id="KW-0648">Protein biosynthesis</keyword>
<comment type="similarity">
    <text evidence="5">Belongs to the class-I aminoacyl-tRNA synthetase family.</text>
</comment>
<gene>
    <name evidence="7" type="ORF">DDZ44_08575</name>
</gene>
<dbReference type="GO" id="GO:0006424">
    <property type="term" value="P:glutamyl-tRNA aminoacylation"/>
    <property type="evidence" value="ECO:0007669"/>
    <property type="project" value="TreeGrafter"/>
</dbReference>
<dbReference type="AlphaFoldDB" id="A0A354YX95"/>
<keyword evidence="1 5" id="KW-0436">Ligase</keyword>
<keyword evidence="2 5" id="KW-0547">Nucleotide-binding</keyword>
<dbReference type="SUPFAM" id="SSF52374">
    <property type="entry name" value="Nucleotidylyl transferase"/>
    <property type="match status" value="1"/>
</dbReference>
<evidence type="ECO:0000256" key="3">
    <source>
        <dbReference type="ARBA" id="ARBA00022840"/>
    </source>
</evidence>
<evidence type="ECO:0000256" key="4">
    <source>
        <dbReference type="ARBA" id="ARBA00023146"/>
    </source>
</evidence>
<feature type="non-terminal residue" evidence="7">
    <location>
        <position position="130"/>
    </location>
</feature>
<proteinExistence type="inferred from homology"/>
<dbReference type="PANTHER" id="PTHR43311">
    <property type="entry name" value="GLUTAMATE--TRNA LIGASE"/>
    <property type="match status" value="1"/>
</dbReference>
<keyword evidence="3 5" id="KW-0067">ATP-binding</keyword>
<evidence type="ECO:0000313" key="8">
    <source>
        <dbReference type="Proteomes" id="UP000263273"/>
    </source>
</evidence>
<dbReference type="InterPro" id="IPR000924">
    <property type="entry name" value="Glu/Gln-tRNA-synth"/>
</dbReference>
<dbReference type="Proteomes" id="UP000263273">
    <property type="component" value="Unassembled WGS sequence"/>
</dbReference>
<dbReference type="Pfam" id="PF00749">
    <property type="entry name" value="tRNA-synt_1c"/>
    <property type="match status" value="1"/>
</dbReference>
<evidence type="ECO:0000256" key="1">
    <source>
        <dbReference type="ARBA" id="ARBA00022598"/>
    </source>
</evidence>
<dbReference type="GO" id="GO:0004818">
    <property type="term" value="F:glutamate-tRNA ligase activity"/>
    <property type="evidence" value="ECO:0007669"/>
    <property type="project" value="TreeGrafter"/>
</dbReference>
<dbReference type="PRINTS" id="PR00987">
    <property type="entry name" value="TRNASYNTHGLU"/>
</dbReference>
<dbReference type="GO" id="GO:0005524">
    <property type="term" value="F:ATP binding"/>
    <property type="evidence" value="ECO:0007669"/>
    <property type="project" value="UniProtKB-KW"/>
</dbReference>
<evidence type="ECO:0000256" key="5">
    <source>
        <dbReference type="RuleBase" id="RU363037"/>
    </source>
</evidence>
<dbReference type="Gene3D" id="3.40.50.620">
    <property type="entry name" value="HUPs"/>
    <property type="match status" value="1"/>
</dbReference>
<dbReference type="PANTHER" id="PTHR43311:SF2">
    <property type="entry name" value="GLUTAMATE--TRNA LIGASE, MITOCHONDRIAL-RELATED"/>
    <property type="match status" value="1"/>
</dbReference>